<gene>
    <name evidence="2" type="ORF">DWB78_08210</name>
    <name evidence="3" type="ORF">SAMN05216278_2853</name>
</gene>
<keyword evidence="1" id="KW-0812">Transmembrane</keyword>
<dbReference type="EMBL" id="QQST01000001">
    <property type="protein sequence ID" value="RDI71710.1"/>
    <property type="molecule type" value="Genomic_DNA"/>
</dbReference>
<proteinExistence type="predicted"/>
<accession>A0A1H1ED95</accession>
<dbReference type="EMBL" id="FNKQ01000003">
    <property type="protein sequence ID" value="SDQ86771.1"/>
    <property type="molecule type" value="Genomic_DNA"/>
</dbReference>
<reference evidence="2 5" key="3">
    <citation type="submission" date="2018-07" db="EMBL/GenBank/DDBJ databases">
        <title>Genome sequence of extremly halophilic archaeon Halopelagius longus strain BC12-B1.</title>
        <authorList>
            <person name="Zhang X."/>
        </authorList>
    </citation>
    <scope>NUCLEOTIDE SEQUENCE [LARGE SCALE GENOMIC DNA]</scope>
    <source>
        <strain evidence="2 5">BC12-B1</strain>
    </source>
</reference>
<evidence type="ECO:0000313" key="4">
    <source>
        <dbReference type="Proteomes" id="UP000199289"/>
    </source>
</evidence>
<reference evidence="3" key="2">
    <citation type="submission" date="2016-10" db="EMBL/GenBank/DDBJ databases">
        <authorList>
            <person name="de Groot N.N."/>
        </authorList>
    </citation>
    <scope>NUCLEOTIDE SEQUENCE [LARGE SCALE GENOMIC DNA]</scope>
    <source>
        <strain evidence="3">CGMCC 1.12397</strain>
    </source>
</reference>
<protein>
    <submittedName>
        <fullName evidence="3">Uncharacterized protein</fullName>
    </submittedName>
</protein>
<keyword evidence="1" id="KW-1133">Transmembrane helix</keyword>
<keyword evidence="5" id="KW-1185">Reference proteome</keyword>
<evidence type="ECO:0000256" key="1">
    <source>
        <dbReference type="SAM" id="Phobius"/>
    </source>
</evidence>
<feature type="transmembrane region" description="Helical" evidence="1">
    <location>
        <begin position="92"/>
        <end position="119"/>
    </location>
</feature>
<evidence type="ECO:0000313" key="3">
    <source>
        <dbReference type="EMBL" id="SDQ86771.1"/>
    </source>
</evidence>
<evidence type="ECO:0000313" key="2">
    <source>
        <dbReference type="EMBL" id="RDI71710.1"/>
    </source>
</evidence>
<sequence>MPGPSRWWYGVAPFPVVVCTAFLAEVAARRFVAVSTAAGDPNVALGLASFALVALAQGVSVLVAVVVLASLLLDVRALRRAGEWTPTWAWGLAGVVHFAAVEFTPLFLVSVPSLAYYLYRRRERAKPR</sequence>
<evidence type="ECO:0000313" key="5">
    <source>
        <dbReference type="Proteomes" id="UP000255421"/>
    </source>
</evidence>
<dbReference type="OrthoDB" id="313554at2157"/>
<name>A0A1H1ED95_9EURY</name>
<dbReference type="Proteomes" id="UP000199289">
    <property type="component" value="Unassembled WGS sequence"/>
</dbReference>
<feature type="transmembrane region" description="Helical" evidence="1">
    <location>
        <begin position="6"/>
        <end position="24"/>
    </location>
</feature>
<keyword evidence="1" id="KW-0472">Membrane</keyword>
<dbReference type="RefSeq" id="WP_092538347.1">
    <property type="nucleotide sequence ID" value="NZ_FNKQ01000003.1"/>
</dbReference>
<organism evidence="3 4">
    <name type="scientific">Halopelagius longus</name>
    <dbReference type="NCBI Taxonomy" id="1236180"/>
    <lineage>
        <taxon>Archaea</taxon>
        <taxon>Methanobacteriati</taxon>
        <taxon>Methanobacteriota</taxon>
        <taxon>Stenosarchaea group</taxon>
        <taxon>Halobacteria</taxon>
        <taxon>Halobacteriales</taxon>
        <taxon>Haloferacaceae</taxon>
    </lineage>
</organism>
<dbReference type="AlphaFoldDB" id="A0A1H1ED95"/>
<feature type="transmembrane region" description="Helical" evidence="1">
    <location>
        <begin position="45"/>
        <end position="72"/>
    </location>
</feature>
<reference evidence="4" key="1">
    <citation type="submission" date="2016-10" db="EMBL/GenBank/DDBJ databases">
        <authorList>
            <person name="Varghese N."/>
            <person name="Submissions S."/>
        </authorList>
    </citation>
    <scope>NUCLEOTIDE SEQUENCE [LARGE SCALE GENOMIC DNA]</scope>
    <source>
        <strain evidence="4">CGMCC 1.12397</strain>
    </source>
</reference>
<dbReference type="Proteomes" id="UP000255421">
    <property type="component" value="Unassembled WGS sequence"/>
</dbReference>